<evidence type="ECO:0000313" key="2">
    <source>
        <dbReference type="Proteomes" id="UP001066276"/>
    </source>
</evidence>
<proteinExistence type="predicted"/>
<sequence>MSLLIPGAAAVLVHDIAVRHCLGPESWMQMHFRSSSRLSNSMPTCGIAALPASEWQWHQAAVLSHTRGARLTVLAPRIWVV</sequence>
<dbReference type="Proteomes" id="UP001066276">
    <property type="component" value="Chromosome 5"/>
</dbReference>
<comment type="caution">
    <text evidence="1">The sequence shown here is derived from an EMBL/GenBank/DDBJ whole genome shotgun (WGS) entry which is preliminary data.</text>
</comment>
<protein>
    <recommendedName>
        <fullName evidence="3">Secreted protein</fullName>
    </recommendedName>
</protein>
<evidence type="ECO:0000313" key="1">
    <source>
        <dbReference type="EMBL" id="KAJ1155255.1"/>
    </source>
</evidence>
<dbReference type="AlphaFoldDB" id="A0AAV7RWG0"/>
<keyword evidence="2" id="KW-1185">Reference proteome</keyword>
<accession>A0AAV7RWG0</accession>
<organism evidence="1 2">
    <name type="scientific">Pleurodeles waltl</name>
    <name type="common">Iberian ribbed newt</name>
    <dbReference type="NCBI Taxonomy" id="8319"/>
    <lineage>
        <taxon>Eukaryota</taxon>
        <taxon>Metazoa</taxon>
        <taxon>Chordata</taxon>
        <taxon>Craniata</taxon>
        <taxon>Vertebrata</taxon>
        <taxon>Euteleostomi</taxon>
        <taxon>Amphibia</taxon>
        <taxon>Batrachia</taxon>
        <taxon>Caudata</taxon>
        <taxon>Salamandroidea</taxon>
        <taxon>Salamandridae</taxon>
        <taxon>Pleurodelinae</taxon>
        <taxon>Pleurodeles</taxon>
    </lineage>
</organism>
<evidence type="ECO:0008006" key="3">
    <source>
        <dbReference type="Google" id="ProtNLM"/>
    </source>
</evidence>
<dbReference type="EMBL" id="JANPWB010000009">
    <property type="protein sequence ID" value="KAJ1155255.1"/>
    <property type="molecule type" value="Genomic_DNA"/>
</dbReference>
<gene>
    <name evidence="1" type="ORF">NDU88_007990</name>
</gene>
<reference evidence="1" key="1">
    <citation type="journal article" date="2022" name="bioRxiv">
        <title>Sequencing and chromosome-scale assembly of the giantPleurodeles waltlgenome.</title>
        <authorList>
            <person name="Brown T."/>
            <person name="Elewa A."/>
            <person name="Iarovenko S."/>
            <person name="Subramanian E."/>
            <person name="Araus A.J."/>
            <person name="Petzold A."/>
            <person name="Susuki M."/>
            <person name="Suzuki K.-i.T."/>
            <person name="Hayashi T."/>
            <person name="Toyoda A."/>
            <person name="Oliveira C."/>
            <person name="Osipova E."/>
            <person name="Leigh N.D."/>
            <person name="Simon A."/>
            <person name="Yun M.H."/>
        </authorList>
    </citation>
    <scope>NUCLEOTIDE SEQUENCE</scope>
    <source>
        <strain evidence="1">20211129_DDA</strain>
        <tissue evidence="1">Liver</tissue>
    </source>
</reference>
<name>A0AAV7RWG0_PLEWA</name>